<dbReference type="RefSeq" id="WP_274046475.1">
    <property type="nucleotide sequence ID" value="NZ_JANCPR020000032.1"/>
</dbReference>
<accession>A0ABT7A3C6</accession>
<protein>
    <submittedName>
        <fullName evidence="1">Uncharacterized protein</fullName>
    </submittedName>
</protein>
<name>A0ABT7A3C6_9ACTN</name>
<dbReference type="EMBL" id="JANCPR020000032">
    <property type="protein sequence ID" value="MDJ1135781.1"/>
    <property type="molecule type" value="Genomic_DNA"/>
</dbReference>
<reference evidence="1 2" key="1">
    <citation type="submission" date="2023-05" db="EMBL/GenBank/DDBJ databases">
        <title>Streptantibioticus silvisoli sp. nov., acidotolerant actinomycetes 1 from pine litter.</title>
        <authorList>
            <person name="Swiecimska M."/>
            <person name="Golinska P."/>
            <person name="Sangal V."/>
            <person name="Wachnowicz B."/>
            <person name="Goodfellow M."/>
        </authorList>
    </citation>
    <scope>NUCLEOTIDE SEQUENCE [LARGE SCALE GENOMIC DNA]</scope>
    <source>
        <strain evidence="1 2">DSM 42109</strain>
    </source>
</reference>
<comment type="caution">
    <text evidence="1">The sequence shown here is derived from an EMBL/GenBank/DDBJ whole genome shotgun (WGS) entry which is preliminary data.</text>
</comment>
<evidence type="ECO:0000313" key="1">
    <source>
        <dbReference type="EMBL" id="MDJ1135781.1"/>
    </source>
</evidence>
<organism evidence="1 2">
    <name type="scientific">Streptomyces iconiensis</name>
    <dbReference type="NCBI Taxonomy" id="1384038"/>
    <lineage>
        <taxon>Bacteria</taxon>
        <taxon>Bacillati</taxon>
        <taxon>Actinomycetota</taxon>
        <taxon>Actinomycetes</taxon>
        <taxon>Kitasatosporales</taxon>
        <taxon>Streptomycetaceae</taxon>
        <taxon>Streptomyces</taxon>
    </lineage>
</organism>
<gene>
    <name evidence="1" type="ORF">NMN56_028305</name>
</gene>
<evidence type="ECO:0000313" key="2">
    <source>
        <dbReference type="Proteomes" id="UP001214441"/>
    </source>
</evidence>
<dbReference type="Proteomes" id="UP001214441">
    <property type="component" value="Unassembled WGS sequence"/>
</dbReference>
<proteinExistence type="predicted"/>
<sequence length="74" mass="7824">MTLTDASSVGPELVELTGSELLVGVLVEGVHDGLVGGVRLGRFGVFFSTDMLIGAPDTTIDTTVERSRTEEDRT</sequence>
<keyword evidence="2" id="KW-1185">Reference proteome</keyword>